<dbReference type="AlphaFoldDB" id="A0A419VWG9"/>
<dbReference type="PANTHER" id="PTHR13847:SF286">
    <property type="entry name" value="D-AMINO ACID DEHYDROGENASE"/>
    <property type="match status" value="1"/>
</dbReference>
<dbReference type="GO" id="GO:0005737">
    <property type="term" value="C:cytoplasm"/>
    <property type="evidence" value="ECO:0007669"/>
    <property type="project" value="TreeGrafter"/>
</dbReference>
<evidence type="ECO:0000256" key="1">
    <source>
        <dbReference type="ARBA" id="ARBA00001974"/>
    </source>
</evidence>
<feature type="domain" description="FAD dependent oxidoreductase" evidence="5">
    <location>
        <begin position="4"/>
        <end position="328"/>
    </location>
</feature>
<evidence type="ECO:0000259" key="5">
    <source>
        <dbReference type="Pfam" id="PF01266"/>
    </source>
</evidence>
<comment type="similarity">
    <text evidence="2">Belongs to the DadA oxidoreductase family.</text>
</comment>
<dbReference type="InterPro" id="IPR036188">
    <property type="entry name" value="FAD/NAD-bd_sf"/>
</dbReference>
<protein>
    <submittedName>
        <fullName evidence="6">Glycine/D-amino acid oxidase-like deaminating enzyme</fullName>
    </submittedName>
</protein>
<evidence type="ECO:0000313" key="7">
    <source>
        <dbReference type="Proteomes" id="UP000283387"/>
    </source>
</evidence>
<dbReference type="OrthoDB" id="214253at2"/>
<keyword evidence="4" id="KW-0560">Oxidoreductase</keyword>
<dbReference type="PANTHER" id="PTHR13847">
    <property type="entry name" value="SARCOSINE DEHYDROGENASE-RELATED"/>
    <property type="match status" value="1"/>
</dbReference>
<comment type="caution">
    <text evidence="6">The sequence shown here is derived from an EMBL/GenBank/DDBJ whole genome shotgun (WGS) entry which is preliminary data.</text>
</comment>
<organism evidence="6 7">
    <name type="scientific">Mangrovibacterium diazotrophicum</name>
    <dbReference type="NCBI Taxonomy" id="1261403"/>
    <lineage>
        <taxon>Bacteria</taxon>
        <taxon>Pseudomonadati</taxon>
        <taxon>Bacteroidota</taxon>
        <taxon>Bacteroidia</taxon>
        <taxon>Marinilabiliales</taxon>
        <taxon>Prolixibacteraceae</taxon>
        <taxon>Mangrovibacterium</taxon>
    </lineage>
</organism>
<dbReference type="GO" id="GO:0016491">
    <property type="term" value="F:oxidoreductase activity"/>
    <property type="evidence" value="ECO:0007669"/>
    <property type="project" value="UniProtKB-KW"/>
</dbReference>
<dbReference type="Pfam" id="PF01266">
    <property type="entry name" value="DAO"/>
    <property type="match status" value="1"/>
</dbReference>
<proteinExistence type="inferred from homology"/>
<sequence>MKTDFIIVGQGLAGTLLAHELIKSGQSVQVIDSPNFQKASAVAAGLINPVVFRRLTKSWLIDDLFPKLEETYAELEALLVTKIYYPTKIRKVFGSGEADFWQKKSAENGLSSYLRITPDDSPYNRLKLEHGSGWVEKAGRVDLQSLLNGFREYLIQKECLHELNFDYSRLVIHSDRVDYGDLEAGKIIFCEGHRASQNPFFQQIQFKHTKGEVFRVQANNYNADFILNKAFFLMPVRNNEFRMGATYDWNNLNEITTSDAREELCEKLEQVFSGDYKITEHVAGIRPTTHDRRPILGLHPEFSQVGIFNGLGSKGCMLGPYFAKQFSDMLIDKSSLIHPEVRLSRYC</sequence>
<dbReference type="EMBL" id="RAPN01000004">
    <property type="protein sequence ID" value="RKD86451.1"/>
    <property type="molecule type" value="Genomic_DNA"/>
</dbReference>
<evidence type="ECO:0000256" key="2">
    <source>
        <dbReference type="ARBA" id="ARBA00009410"/>
    </source>
</evidence>
<keyword evidence="7" id="KW-1185">Reference proteome</keyword>
<evidence type="ECO:0000256" key="3">
    <source>
        <dbReference type="ARBA" id="ARBA00022630"/>
    </source>
</evidence>
<reference evidence="6 7" key="1">
    <citation type="submission" date="2018-09" db="EMBL/GenBank/DDBJ databases">
        <title>Genomic Encyclopedia of Archaeal and Bacterial Type Strains, Phase II (KMG-II): from individual species to whole genera.</title>
        <authorList>
            <person name="Goeker M."/>
        </authorList>
    </citation>
    <scope>NUCLEOTIDE SEQUENCE [LARGE SCALE GENOMIC DNA]</scope>
    <source>
        <strain evidence="6 7">DSM 27148</strain>
    </source>
</reference>
<evidence type="ECO:0000313" key="6">
    <source>
        <dbReference type="EMBL" id="RKD86451.1"/>
    </source>
</evidence>
<dbReference type="Proteomes" id="UP000283387">
    <property type="component" value="Unassembled WGS sequence"/>
</dbReference>
<dbReference type="SUPFAM" id="SSF51971">
    <property type="entry name" value="Nucleotide-binding domain"/>
    <property type="match status" value="1"/>
</dbReference>
<dbReference type="InterPro" id="IPR006076">
    <property type="entry name" value="FAD-dep_OxRdtase"/>
</dbReference>
<keyword evidence="3" id="KW-0285">Flavoprotein</keyword>
<dbReference type="Gene3D" id="3.50.50.60">
    <property type="entry name" value="FAD/NAD(P)-binding domain"/>
    <property type="match status" value="1"/>
</dbReference>
<dbReference type="Gene3D" id="3.30.9.10">
    <property type="entry name" value="D-Amino Acid Oxidase, subunit A, domain 2"/>
    <property type="match status" value="1"/>
</dbReference>
<gene>
    <name evidence="6" type="ORF">BC643_4144</name>
</gene>
<evidence type="ECO:0000256" key="4">
    <source>
        <dbReference type="ARBA" id="ARBA00023002"/>
    </source>
</evidence>
<dbReference type="RefSeq" id="WP_120275149.1">
    <property type="nucleotide sequence ID" value="NZ_RAPN01000004.1"/>
</dbReference>
<accession>A0A419VWG9</accession>
<comment type="cofactor">
    <cofactor evidence="1">
        <name>FAD</name>
        <dbReference type="ChEBI" id="CHEBI:57692"/>
    </cofactor>
</comment>
<name>A0A419VWG9_9BACT</name>
<dbReference type="SUPFAM" id="SSF54373">
    <property type="entry name" value="FAD-linked reductases, C-terminal domain"/>
    <property type="match status" value="1"/>
</dbReference>